<gene>
    <name evidence="10" type="ORF">INT47_008514</name>
</gene>
<dbReference type="Gene3D" id="3.40.50.80">
    <property type="entry name" value="Nucleotide-binding domain of ferredoxin-NADP reductase (FNR) module"/>
    <property type="match status" value="1"/>
</dbReference>
<keyword evidence="4 8" id="KW-1133">Transmembrane helix</keyword>
<dbReference type="EMBL" id="JAEPRD010000030">
    <property type="protein sequence ID" value="KAG2206497.1"/>
    <property type="molecule type" value="Genomic_DNA"/>
</dbReference>
<dbReference type="GO" id="GO:0005886">
    <property type="term" value="C:plasma membrane"/>
    <property type="evidence" value="ECO:0007669"/>
    <property type="project" value="TreeGrafter"/>
</dbReference>
<dbReference type="GO" id="GO:0006811">
    <property type="term" value="P:monoatomic ion transport"/>
    <property type="evidence" value="ECO:0007669"/>
    <property type="project" value="UniProtKB-KW"/>
</dbReference>
<dbReference type="InterPro" id="IPR013112">
    <property type="entry name" value="FAD-bd_8"/>
</dbReference>
<dbReference type="InterPro" id="IPR000778">
    <property type="entry name" value="Cyt_b245_heavy_chain"/>
</dbReference>
<evidence type="ECO:0000259" key="9">
    <source>
        <dbReference type="PROSITE" id="PS51384"/>
    </source>
</evidence>
<comment type="caution">
    <text evidence="10">The sequence shown here is derived from an EMBL/GenBank/DDBJ whole genome shotgun (WGS) entry which is preliminary data.</text>
</comment>
<dbReference type="PANTHER" id="PTHR11972">
    <property type="entry name" value="NADPH OXIDASE"/>
    <property type="match status" value="1"/>
</dbReference>
<dbReference type="Pfam" id="PF01794">
    <property type="entry name" value="Ferric_reduct"/>
    <property type="match status" value="1"/>
</dbReference>
<reference evidence="10" key="1">
    <citation type="submission" date="2020-12" db="EMBL/GenBank/DDBJ databases">
        <title>Metabolic potential, ecology and presence of endohyphal bacteria is reflected in genomic diversity of Mucoromycotina.</title>
        <authorList>
            <person name="Muszewska A."/>
            <person name="Okrasinska A."/>
            <person name="Steczkiewicz K."/>
            <person name="Drgas O."/>
            <person name="Orlowska M."/>
            <person name="Perlinska-Lenart U."/>
            <person name="Aleksandrzak-Piekarczyk T."/>
            <person name="Szatraj K."/>
            <person name="Zielenkiewicz U."/>
            <person name="Pilsyk S."/>
            <person name="Malc E."/>
            <person name="Mieczkowski P."/>
            <person name="Kruszewska J.S."/>
            <person name="Biernat P."/>
            <person name="Pawlowska J."/>
        </authorList>
    </citation>
    <scope>NUCLEOTIDE SEQUENCE</scope>
    <source>
        <strain evidence="10">WA0000017839</strain>
    </source>
</reference>
<evidence type="ECO:0000313" key="11">
    <source>
        <dbReference type="Proteomes" id="UP000603453"/>
    </source>
</evidence>
<dbReference type="Proteomes" id="UP000603453">
    <property type="component" value="Unassembled WGS sequence"/>
</dbReference>
<dbReference type="InterPro" id="IPR017927">
    <property type="entry name" value="FAD-bd_FR_type"/>
</dbReference>
<protein>
    <recommendedName>
        <fullName evidence="9">FAD-binding FR-type domain-containing protein</fullName>
    </recommendedName>
</protein>
<dbReference type="PRINTS" id="PR00466">
    <property type="entry name" value="GP91PHOX"/>
</dbReference>
<evidence type="ECO:0000256" key="5">
    <source>
        <dbReference type="ARBA" id="ARBA00023002"/>
    </source>
</evidence>
<dbReference type="InterPro" id="IPR013121">
    <property type="entry name" value="Fe_red_NAD-bd_6"/>
</dbReference>
<dbReference type="CDD" id="cd06186">
    <property type="entry name" value="NOX_Duox_like_FAD_NADP"/>
    <property type="match status" value="1"/>
</dbReference>
<evidence type="ECO:0000256" key="7">
    <source>
        <dbReference type="ARBA" id="ARBA00023136"/>
    </source>
</evidence>
<feature type="domain" description="FAD-binding FR-type" evidence="9">
    <location>
        <begin position="275"/>
        <end position="439"/>
    </location>
</feature>
<dbReference type="SFLD" id="SFLDG01168">
    <property type="entry name" value="Ferric_reductase_subgroup_(FRE"/>
    <property type="match status" value="1"/>
</dbReference>
<feature type="transmembrane region" description="Helical" evidence="8">
    <location>
        <begin position="85"/>
        <end position="106"/>
    </location>
</feature>
<sequence>MAYNVRVGTNFVVGYMYTVFFWALFMLYCIFYQLNKLRVYYIRKQRIAGNDTKVVTDLPGTKFFAKLDRVVRIPYCTEMISIKDIIGVSLFVIVNAIFSLFAPFSYVKGQEFVLAASGYMDRRVSFLGMANWGFVFFLAQRNSLLTMLCGWTVEELLPMHRIIARIGLLEFIPHFVLRIVQGYQRNGIPMEALFKDAEYTSGTISMFGFFLMFLTSFEYVRRNYFEVFYYCHIIFMIIGMAFGCWHETTCFVFMFPALGIWFFDRVYRSYNSWGLKTTNVRVDTVAPTTANQEGIVRVLFENGNMSRFKPGQYVYVIMAKSGRKFLKYANWHPYTISEIFRVKNNADGGVEERIIENAVNEKGGKGEKTAVESLDMVSMSDTSSLRRRANGLQGDGTSTVASFHLKALGKKTDGLLNYATANQEIKVIVDGPYGPHLDYQDYQVLALFGTGIGVTPALAVIKDVIERRCSGVRTVAVEHIYLTWAIKNTEEIIPFRDMFEYWTDRLKSSVQPLHLTVTVFITRMSEGPDVFESLPAFNIVYGQRPDVGVQMDKIKTVNAGRRVWSHACGSFVFTKNVINESIARGFHVHNETFEY</sequence>
<dbReference type="SFLD" id="SFLDS00052">
    <property type="entry name" value="Ferric_Reductase_Domain"/>
    <property type="match status" value="1"/>
</dbReference>
<proteinExistence type="predicted"/>
<dbReference type="InterPro" id="IPR050369">
    <property type="entry name" value="RBOH/FRE"/>
</dbReference>
<feature type="transmembrane region" description="Helical" evidence="8">
    <location>
        <begin position="12"/>
        <end position="34"/>
    </location>
</feature>
<dbReference type="InterPro" id="IPR039261">
    <property type="entry name" value="FNR_nucleotide-bd"/>
</dbReference>
<keyword evidence="5" id="KW-0560">Oxidoreductase</keyword>
<evidence type="ECO:0000256" key="4">
    <source>
        <dbReference type="ARBA" id="ARBA00022989"/>
    </source>
</evidence>
<dbReference type="InterPro" id="IPR013130">
    <property type="entry name" value="Fe3_Rdtase_TM_dom"/>
</dbReference>
<keyword evidence="6" id="KW-0406">Ion transport</keyword>
<keyword evidence="6" id="KW-0813">Transport</keyword>
<evidence type="ECO:0000313" key="10">
    <source>
        <dbReference type="EMBL" id="KAG2206497.1"/>
    </source>
</evidence>
<evidence type="ECO:0000256" key="2">
    <source>
        <dbReference type="ARBA" id="ARBA00022692"/>
    </source>
</evidence>
<dbReference type="Pfam" id="PF08022">
    <property type="entry name" value="FAD_binding_8"/>
    <property type="match status" value="1"/>
</dbReference>
<evidence type="ECO:0000256" key="8">
    <source>
        <dbReference type="SAM" id="Phobius"/>
    </source>
</evidence>
<dbReference type="AlphaFoldDB" id="A0A8H7V5S2"/>
<evidence type="ECO:0000256" key="1">
    <source>
        <dbReference type="ARBA" id="ARBA00004141"/>
    </source>
</evidence>
<dbReference type="SUPFAM" id="SSF52343">
    <property type="entry name" value="Ferredoxin reductase-like, C-terminal NADP-linked domain"/>
    <property type="match status" value="1"/>
</dbReference>
<feature type="transmembrane region" description="Helical" evidence="8">
    <location>
        <begin position="227"/>
        <end position="245"/>
    </location>
</feature>
<dbReference type="PROSITE" id="PS51384">
    <property type="entry name" value="FAD_FR"/>
    <property type="match status" value="1"/>
</dbReference>
<comment type="subcellular location">
    <subcellularLocation>
        <location evidence="1">Membrane</location>
        <topology evidence="1">Multi-pass membrane protein</topology>
    </subcellularLocation>
</comment>
<evidence type="ECO:0000256" key="6">
    <source>
        <dbReference type="ARBA" id="ARBA00023065"/>
    </source>
</evidence>
<name>A0A8H7V5S2_9FUNG</name>
<keyword evidence="2 8" id="KW-0812">Transmembrane</keyword>
<keyword evidence="7 8" id="KW-0472">Membrane</keyword>
<organism evidence="10 11">
    <name type="scientific">Mucor saturninus</name>
    <dbReference type="NCBI Taxonomy" id="64648"/>
    <lineage>
        <taxon>Eukaryota</taxon>
        <taxon>Fungi</taxon>
        <taxon>Fungi incertae sedis</taxon>
        <taxon>Mucoromycota</taxon>
        <taxon>Mucoromycotina</taxon>
        <taxon>Mucoromycetes</taxon>
        <taxon>Mucorales</taxon>
        <taxon>Mucorineae</taxon>
        <taxon>Mucoraceae</taxon>
        <taxon>Mucor</taxon>
    </lineage>
</organism>
<dbReference type="OrthoDB" id="167398at2759"/>
<keyword evidence="3" id="KW-0249">Electron transport</keyword>
<dbReference type="Pfam" id="PF08030">
    <property type="entry name" value="NAD_binding_6"/>
    <property type="match status" value="1"/>
</dbReference>
<feature type="transmembrane region" description="Helical" evidence="8">
    <location>
        <begin position="200"/>
        <end position="220"/>
    </location>
</feature>
<dbReference type="GO" id="GO:0016175">
    <property type="term" value="F:superoxide-generating NAD(P)H oxidase activity"/>
    <property type="evidence" value="ECO:0007669"/>
    <property type="project" value="TreeGrafter"/>
</dbReference>
<evidence type="ECO:0000256" key="3">
    <source>
        <dbReference type="ARBA" id="ARBA00022982"/>
    </source>
</evidence>
<dbReference type="PANTHER" id="PTHR11972:SF69">
    <property type="entry name" value="FERRIC REDUCTION OXIDASE 6-RELATED"/>
    <property type="match status" value="1"/>
</dbReference>
<keyword evidence="11" id="KW-1185">Reference proteome</keyword>
<accession>A0A8H7V5S2</accession>